<comment type="similarity">
    <text evidence="3">Belongs to the bacterial ribosomal protein bS16 family.</text>
</comment>
<dbReference type="InterPro" id="IPR000307">
    <property type="entry name" value="Ribosomal_bS16"/>
</dbReference>
<dbReference type="PANTHER" id="PTHR12919">
    <property type="entry name" value="30S RIBOSOMAL PROTEIN S16"/>
    <property type="match status" value="1"/>
</dbReference>
<dbReference type="Gene3D" id="3.30.1320.10">
    <property type="match status" value="1"/>
</dbReference>
<gene>
    <name evidence="3 5" type="primary">rpsP</name>
    <name evidence="5" type="ORF">TsocGM_23000</name>
</gene>
<feature type="region of interest" description="Disordered" evidence="4">
    <location>
        <begin position="77"/>
        <end position="149"/>
    </location>
</feature>
<name>A0A432MDL8_9BACT</name>
<dbReference type="SUPFAM" id="SSF54565">
    <property type="entry name" value="Ribosomal protein S16"/>
    <property type="match status" value="1"/>
</dbReference>
<evidence type="ECO:0000313" key="5">
    <source>
        <dbReference type="EMBL" id="RUL82926.1"/>
    </source>
</evidence>
<feature type="compositionally biased region" description="Basic and acidic residues" evidence="4">
    <location>
        <begin position="135"/>
        <end position="149"/>
    </location>
</feature>
<sequence length="149" mass="16529">MVRIRMKSFGRRHRPFYRICVMDARTPRDGRAIEELGWYDPLVRNEAAREWFNTPRVRYWLSVGAQPTEKVAAMLKRHGITKPAPGEPWDNVPAEERPTTGAKTTHLTGGPAPKPPAAPPAPEAPETPEAAPSAEEPKAEEPKAEEASS</sequence>
<protein>
    <recommendedName>
        <fullName evidence="3">Small ribosomal subunit protein bS16</fullName>
    </recommendedName>
</protein>
<keyword evidence="6" id="KW-1185">Reference proteome</keyword>
<dbReference type="Pfam" id="PF00886">
    <property type="entry name" value="Ribosomal_S16"/>
    <property type="match status" value="1"/>
</dbReference>
<dbReference type="NCBIfam" id="TIGR00002">
    <property type="entry name" value="S16"/>
    <property type="match status" value="1"/>
</dbReference>
<evidence type="ECO:0000256" key="1">
    <source>
        <dbReference type="ARBA" id="ARBA00022980"/>
    </source>
</evidence>
<feature type="compositionally biased region" description="Pro residues" evidence="4">
    <location>
        <begin position="112"/>
        <end position="125"/>
    </location>
</feature>
<proteinExistence type="inferred from homology"/>
<dbReference type="AlphaFoldDB" id="A0A432MDL8"/>
<dbReference type="Proteomes" id="UP000280296">
    <property type="component" value="Unassembled WGS sequence"/>
</dbReference>
<evidence type="ECO:0000256" key="2">
    <source>
        <dbReference type="ARBA" id="ARBA00023274"/>
    </source>
</evidence>
<reference evidence="5 6" key="2">
    <citation type="submission" date="2019-01" db="EMBL/GenBank/DDBJ databases">
        <title>Tautonia sociabilis, a novel thermotolerant planctomycete of Isosphaeraceae family, isolated from a 4000 m deep subterranean habitat.</title>
        <authorList>
            <person name="Kovaleva O.L."/>
            <person name="Elcheninov A.G."/>
            <person name="Van Heerden E."/>
            <person name="Toshchakov S.V."/>
            <person name="Novikov A."/>
            <person name="Bonch-Osmolovskaya E.A."/>
            <person name="Kublanov I.V."/>
        </authorList>
    </citation>
    <scope>NUCLEOTIDE SEQUENCE [LARGE SCALE GENOMIC DNA]</scope>
    <source>
        <strain evidence="5 6">GM2012</strain>
    </source>
</reference>
<evidence type="ECO:0000313" key="6">
    <source>
        <dbReference type="Proteomes" id="UP000280296"/>
    </source>
</evidence>
<dbReference type="RefSeq" id="WP_126727805.1">
    <property type="nucleotide sequence ID" value="NZ_RYZH01000067.1"/>
</dbReference>
<organism evidence="5 6">
    <name type="scientific">Tautonia sociabilis</name>
    <dbReference type="NCBI Taxonomy" id="2080755"/>
    <lineage>
        <taxon>Bacteria</taxon>
        <taxon>Pseudomonadati</taxon>
        <taxon>Planctomycetota</taxon>
        <taxon>Planctomycetia</taxon>
        <taxon>Isosphaerales</taxon>
        <taxon>Isosphaeraceae</taxon>
        <taxon>Tautonia</taxon>
    </lineage>
</organism>
<accession>A0A432MDL8</accession>
<comment type="caution">
    <text evidence="5">The sequence shown here is derived from an EMBL/GenBank/DDBJ whole genome shotgun (WGS) entry which is preliminary data.</text>
</comment>
<dbReference type="EMBL" id="RYZH01000067">
    <property type="protein sequence ID" value="RUL82926.1"/>
    <property type="molecule type" value="Genomic_DNA"/>
</dbReference>
<dbReference type="PANTHER" id="PTHR12919:SF20">
    <property type="entry name" value="SMALL RIBOSOMAL SUBUNIT PROTEIN BS16M"/>
    <property type="match status" value="1"/>
</dbReference>
<dbReference type="OrthoDB" id="9807878at2"/>
<reference evidence="5 6" key="1">
    <citation type="submission" date="2018-12" db="EMBL/GenBank/DDBJ databases">
        <authorList>
            <person name="Toschakov S.V."/>
        </authorList>
    </citation>
    <scope>NUCLEOTIDE SEQUENCE [LARGE SCALE GENOMIC DNA]</scope>
    <source>
        <strain evidence="5 6">GM2012</strain>
    </source>
</reference>
<keyword evidence="2 3" id="KW-0687">Ribonucleoprotein</keyword>
<dbReference type="GO" id="GO:0006412">
    <property type="term" value="P:translation"/>
    <property type="evidence" value="ECO:0007669"/>
    <property type="project" value="UniProtKB-UniRule"/>
</dbReference>
<evidence type="ECO:0000256" key="4">
    <source>
        <dbReference type="SAM" id="MobiDB-lite"/>
    </source>
</evidence>
<evidence type="ECO:0000256" key="3">
    <source>
        <dbReference type="HAMAP-Rule" id="MF_00385"/>
    </source>
</evidence>
<dbReference type="GO" id="GO:0005737">
    <property type="term" value="C:cytoplasm"/>
    <property type="evidence" value="ECO:0007669"/>
    <property type="project" value="UniProtKB-ARBA"/>
</dbReference>
<keyword evidence="1 3" id="KW-0689">Ribosomal protein</keyword>
<dbReference type="InterPro" id="IPR023803">
    <property type="entry name" value="Ribosomal_bS16_dom_sf"/>
</dbReference>
<dbReference type="GO" id="GO:0003735">
    <property type="term" value="F:structural constituent of ribosome"/>
    <property type="evidence" value="ECO:0007669"/>
    <property type="project" value="InterPro"/>
</dbReference>
<dbReference type="GO" id="GO:0015935">
    <property type="term" value="C:small ribosomal subunit"/>
    <property type="evidence" value="ECO:0007669"/>
    <property type="project" value="TreeGrafter"/>
</dbReference>
<dbReference type="HAMAP" id="MF_00385">
    <property type="entry name" value="Ribosomal_bS16"/>
    <property type="match status" value="1"/>
</dbReference>